<keyword evidence="3" id="KW-0735">Signal-anchor</keyword>
<dbReference type="Proteomes" id="UP001165080">
    <property type="component" value="Unassembled WGS sequence"/>
</dbReference>
<evidence type="ECO:0000313" key="8">
    <source>
        <dbReference type="EMBL" id="GLC50652.1"/>
    </source>
</evidence>
<dbReference type="InterPro" id="IPR051292">
    <property type="entry name" value="Xyl/GlcA_transferase"/>
</dbReference>
<evidence type="ECO:0000256" key="5">
    <source>
        <dbReference type="ARBA" id="ARBA00023136"/>
    </source>
</evidence>
<comment type="subcellular location">
    <subcellularLocation>
        <location evidence="1">Membrane</location>
        <topology evidence="1">Single-pass type II membrane protein</topology>
    </subcellularLocation>
</comment>
<keyword evidence="9" id="KW-1185">Reference proteome</keyword>
<dbReference type="EMBL" id="BRXU01000003">
    <property type="protein sequence ID" value="GLC50652.1"/>
    <property type="molecule type" value="Genomic_DNA"/>
</dbReference>
<dbReference type="GO" id="GO:0016020">
    <property type="term" value="C:membrane"/>
    <property type="evidence" value="ECO:0007669"/>
    <property type="project" value="UniProtKB-SubCell"/>
</dbReference>
<evidence type="ECO:0000256" key="3">
    <source>
        <dbReference type="ARBA" id="ARBA00022968"/>
    </source>
</evidence>
<dbReference type="GO" id="GO:0042285">
    <property type="term" value="F:xylosyltransferase activity"/>
    <property type="evidence" value="ECO:0007669"/>
    <property type="project" value="TreeGrafter"/>
</dbReference>
<reference evidence="8 9" key="1">
    <citation type="journal article" date="2023" name="Commun. Biol.">
        <title>Reorganization of the ancestral sex-determining regions during the evolution of trioecy in Pleodorina starrii.</title>
        <authorList>
            <person name="Takahashi K."/>
            <person name="Suzuki S."/>
            <person name="Kawai-Toyooka H."/>
            <person name="Yamamoto K."/>
            <person name="Hamaji T."/>
            <person name="Ootsuki R."/>
            <person name="Yamaguchi H."/>
            <person name="Kawachi M."/>
            <person name="Higashiyama T."/>
            <person name="Nozaki H."/>
        </authorList>
    </citation>
    <scope>NUCLEOTIDE SEQUENCE [LARGE SCALE GENOMIC DNA]</scope>
    <source>
        <strain evidence="8 9">NIES-4479</strain>
    </source>
</reference>
<organism evidence="8 9">
    <name type="scientific">Pleodorina starrii</name>
    <dbReference type="NCBI Taxonomy" id="330485"/>
    <lineage>
        <taxon>Eukaryota</taxon>
        <taxon>Viridiplantae</taxon>
        <taxon>Chlorophyta</taxon>
        <taxon>core chlorophytes</taxon>
        <taxon>Chlorophyceae</taxon>
        <taxon>CS clade</taxon>
        <taxon>Chlamydomonadales</taxon>
        <taxon>Volvocaceae</taxon>
        <taxon>Pleodorina</taxon>
    </lineage>
</organism>
<keyword evidence="2" id="KW-0812">Transmembrane</keyword>
<evidence type="ECO:0000256" key="4">
    <source>
        <dbReference type="ARBA" id="ARBA00022989"/>
    </source>
</evidence>
<feature type="coiled-coil region" evidence="7">
    <location>
        <begin position="366"/>
        <end position="415"/>
    </location>
</feature>
<gene>
    <name evidence="8" type="primary">PLESTBF000215</name>
    <name evidence="8" type="ORF">PLESTB_000403600</name>
</gene>
<keyword evidence="4" id="KW-1133">Transmembrane helix</keyword>
<proteinExistence type="predicted"/>
<protein>
    <submittedName>
        <fullName evidence="8">Uncharacterized protein</fullName>
    </submittedName>
</protein>
<dbReference type="GO" id="GO:0015020">
    <property type="term" value="F:glucuronosyltransferase activity"/>
    <property type="evidence" value="ECO:0007669"/>
    <property type="project" value="TreeGrafter"/>
</dbReference>
<sequence length="430" mass="48978">MRTNWAQFVDDLPSCLVTERVWWSVKAAGIPVTLVTQLTGERLDQLRAQCSTWRGPLAAVVYLPLFNAHGGKLSDHNRQVVQNFTARTDELFRASETNNNGRGCQLRLVLMYELFADPRAASLLYPVNSLRNYARLMADTDLIANIDVDLLPSASISAALADPRVLANYTASCRARGVFVLPAFQLVCGTAMLADSLAATGDKAAIRVALNERLRMFSFHKPMFHGPTLFEKWLGSAEPYPITYALNYEPWYMSWRRETPWYDFRYRGYGNNKIAQVAAMNAAGATWFVSPHGFLVHRPHNSTHMRDEFLRAKLTAKGLMELRGTLYEHVESLWVAAQARMAAGSYAVRLEAGVRGCLEALPWWRVDAQQQQQQQLQKQRQQHQVQAQQQQQQQMTQQQDQLKLLQQEQLQQQQDWQQDQLPDLDPDLEG</sequence>
<evidence type="ECO:0000256" key="2">
    <source>
        <dbReference type="ARBA" id="ARBA00022692"/>
    </source>
</evidence>
<accession>A0A9W6EZD4</accession>
<comment type="caution">
    <text evidence="8">The sequence shown here is derived from an EMBL/GenBank/DDBJ whole genome shotgun (WGS) entry which is preliminary data.</text>
</comment>
<name>A0A9W6EZD4_9CHLO</name>
<dbReference type="PANTHER" id="PTHR12270">
    <property type="entry name" value="GLYCOSYLTRANSFERASE-RELATED"/>
    <property type="match status" value="1"/>
</dbReference>
<keyword evidence="6" id="KW-0325">Glycoprotein</keyword>
<evidence type="ECO:0000256" key="7">
    <source>
        <dbReference type="SAM" id="Coils"/>
    </source>
</evidence>
<dbReference type="GO" id="GO:0035269">
    <property type="term" value="P:protein O-linked glycosylation via mannose"/>
    <property type="evidence" value="ECO:0007669"/>
    <property type="project" value="TreeGrafter"/>
</dbReference>
<evidence type="ECO:0000313" key="9">
    <source>
        <dbReference type="Proteomes" id="UP001165080"/>
    </source>
</evidence>
<dbReference type="AlphaFoldDB" id="A0A9W6EZD4"/>
<dbReference type="Pfam" id="PF13896">
    <property type="entry name" value="Glyco_transf_49"/>
    <property type="match status" value="1"/>
</dbReference>
<evidence type="ECO:0000256" key="6">
    <source>
        <dbReference type="ARBA" id="ARBA00023180"/>
    </source>
</evidence>
<dbReference type="PANTHER" id="PTHR12270:SF52">
    <property type="entry name" value="GLYCOSYLTRANSFERASE-LIKE PROTEIN GNT13-RELATED"/>
    <property type="match status" value="1"/>
</dbReference>
<evidence type="ECO:0000256" key="1">
    <source>
        <dbReference type="ARBA" id="ARBA00004606"/>
    </source>
</evidence>
<keyword evidence="5" id="KW-0472">Membrane</keyword>
<keyword evidence="7" id="KW-0175">Coiled coil</keyword>